<feature type="domain" description="RCK C-terminal" evidence="1">
    <location>
        <begin position="81"/>
        <end position="165"/>
    </location>
</feature>
<protein>
    <submittedName>
        <fullName evidence="2">TrkA domain-containing protein</fullName>
    </submittedName>
</protein>
<dbReference type="PANTHER" id="PTHR30445">
    <property type="entry name" value="K(+)_H(+) ANTIPORTER SUBUNIT KHTT"/>
    <property type="match status" value="1"/>
</dbReference>
<dbReference type="InterPro" id="IPR058776">
    <property type="entry name" value="KhtT-like_N"/>
</dbReference>
<reference evidence="2 3" key="1">
    <citation type="journal article" date="2010" name="Cell Res.">
        <title>Complete genome sequence of the rifamycin SV-producing Amycolatopsis mediterranei U32 revealed its genetic characteristics in phylogeny and metabolism.</title>
        <authorList>
            <person name="Zhao W."/>
            <person name="Zhong Y."/>
            <person name="Yuan H."/>
            <person name="Wang J."/>
            <person name="Zheng H."/>
            <person name="Wang Y."/>
            <person name="Cen X."/>
            <person name="Xu F."/>
            <person name="Bai J."/>
            <person name="Han X."/>
            <person name="Lu G."/>
            <person name="Zhu Y."/>
            <person name="Shao Z."/>
            <person name="Yan H."/>
            <person name="Li C."/>
            <person name="Peng N."/>
            <person name="Zhang Z."/>
            <person name="Zhang Y."/>
            <person name="Lin W."/>
            <person name="Fan Y."/>
            <person name="Qin Z."/>
            <person name="Hu Y."/>
            <person name="Zhu B."/>
            <person name="Wang S."/>
            <person name="Ding X."/>
            <person name="Zhao G.P."/>
        </authorList>
    </citation>
    <scope>NUCLEOTIDE SEQUENCE [LARGE SCALE GENOMIC DNA]</scope>
    <source>
        <strain evidence="3">U-32</strain>
    </source>
</reference>
<dbReference type="EMBL" id="CP002000">
    <property type="protein sequence ID" value="ADJ47743.1"/>
    <property type="molecule type" value="Genomic_DNA"/>
</dbReference>
<gene>
    <name evidence="2" type="ordered locus">AMED_6002</name>
</gene>
<proteinExistence type="predicted"/>
<dbReference type="KEGG" id="amd:AMED_6002"/>
<dbReference type="PANTHER" id="PTHR30445:SF8">
    <property type="entry name" value="K(+)_H(+) ANTIPORTER SUBUNIT KHTT"/>
    <property type="match status" value="1"/>
</dbReference>
<dbReference type="InterPro" id="IPR036721">
    <property type="entry name" value="RCK_C_sf"/>
</dbReference>
<dbReference type="SUPFAM" id="SSF116726">
    <property type="entry name" value="TrkA C-terminal domain-like"/>
    <property type="match status" value="1"/>
</dbReference>
<dbReference type="GO" id="GO:0006813">
    <property type="term" value="P:potassium ion transport"/>
    <property type="evidence" value="ECO:0007669"/>
    <property type="project" value="InterPro"/>
</dbReference>
<dbReference type="AlphaFoldDB" id="A0A0H3DCI8"/>
<dbReference type="eggNOG" id="COG0490">
    <property type="taxonomic scope" value="Bacteria"/>
</dbReference>
<dbReference type="Pfam" id="PF25991">
    <property type="entry name" value="KhtT_N"/>
    <property type="match status" value="1"/>
</dbReference>
<accession>A0A0H3DCI8</accession>
<evidence type="ECO:0000313" key="3">
    <source>
        <dbReference type="Proteomes" id="UP000000328"/>
    </source>
</evidence>
<organism evidence="2 3">
    <name type="scientific">Amycolatopsis mediterranei (strain U-32)</name>
    <dbReference type="NCBI Taxonomy" id="749927"/>
    <lineage>
        <taxon>Bacteria</taxon>
        <taxon>Bacillati</taxon>
        <taxon>Actinomycetota</taxon>
        <taxon>Actinomycetes</taxon>
        <taxon>Pseudonocardiales</taxon>
        <taxon>Pseudonocardiaceae</taxon>
        <taxon>Amycolatopsis</taxon>
    </lineage>
</organism>
<dbReference type="Proteomes" id="UP000000328">
    <property type="component" value="Chromosome"/>
</dbReference>
<dbReference type="HOGENOM" id="CLU_116143_1_0_11"/>
<dbReference type="Pfam" id="PF02080">
    <property type="entry name" value="TrkA_C"/>
    <property type="match status" value="1"/>
</dbReference>
<name>A0A0H3DCI8_AMYMU</name>
<dbReference type="OrthoDB" id="5242677at2"/>
<dbReference type="Gene3D" id="3.30.70.1450">
    <property type="entry name" value="Regulator of K+ conductance, C-terminal domain"/>
    <property type="match status" value="1"/>
</dbReference>
<dbReference type="PIRSF" id="PIRSF005028">
    <property type="entry name" value="KhtT"/>
    <property type="match status" value="1"/>
</dbReference>
<sequence>MGYRGLVNVEVTPLPGIGVRKDFATRTGRRIGVVTQRDGHIELIVSKSDDPDACAASIPLTADEAGALANLLGAPQLVAQLTEEHRDLPGISTRQLPIKPSGPFDGRTLGDTAMRTRTGVSVVAVARAGQVHPSPAPDFTFTGGDLLVAVGTGEGLEAAAKILKYG</sequence>
<evidence type="ECO:0000313" key="2">
    <source>
        <dbReference type="EMBL" id="ADJ47743.1"/>
    </source>
</evidence>
<dbReference type="InterPro" id="IPR026278">
    <property type="entry name" value="KhtT"/>
</dbReference>
<dbReference type="InterPro" id="IPR050144">
    <property type="entry name" value="AAE_transporter"/>
</dbReference>
<dbReference type="PATRIC" id="fig|749927.5.peg.6243"/>
<dbReference type="InterPro" id="IPR006037">
    <property type="entry name" value="RCK_C"/>
</dbReference>
<dbReference type="PROSITE" id="PS51202">
    <property type="entry name" value="RCK_C"/>
    <property type="match status" value="1"/>
</dbReference>
<dbReference type="GO" id="GO:0008324">
    <property type="term" value="F:monoatomic cation transmembrane transporter activity"/>
    <property type="evidence" value="ECO:0007669"/>
    <property type="project" value="InterPro"/>
</dbReference>
<evidence type="ECO:0000259" key="1">
    <source>
        <dbReference type="PROSITE" id="PS51202"/>
    </source>
</evidence>